<gene>
    <name evidence="1" type="ORF">Dsi01nite_074520</name>
</gene>
<dbReference type="GO" id="GO:0006355">
    <property type="term" value="P:regulation of DNA-templated transcription"/>
    <property type="evidence" value="ECO:0007669"/>
    <property type="project" value="InterPro"/>
</dbReference>
<comment type="caution">
    <text evidence="1">The sequence shown here is derived from an EMBL/GenBank/DDBJ whole genome shotgun (WGS) entry which is preliminary data.</text>
</comment>
<dbReference type="Gene3D" id="1.10.1220.10">
    <property type="entry name" value="Met repressor-like"/>
    <property type="match status" value="1"/>
</dbReference>
<reference evidence="1" key="1">
    <citation type="submission" date="2021-01" db="EMBL/GenBank/DDBJ databases">
        <title>Whole genome shotgun sequence of Dactylosporangium siamense NBRC 106093.</title>
        <authorList>
            <person name="Komaki H."/>
            <person name="Tamura T."/>
        </authorList>
    </citation>
    <scope>NUCLEOTIDE SEQUENCE</scope>
    <source>
        <strain evidence="1">NBRC 106093</strain>
    </source>
</reference>
<evidence type="ECO:0008006" key="3">
    <source>
        <dbReference type="Google" id="ProtNLM"/>
    </source>
</evidence>
<dbReference type="EMBL" id="BONQ01000118">
    <property type="protein sequence ID" value="GIG49411.1"/>
    <property type="molecule type" value="Genomic_DNA"/>
</dbReference>
<evidence type="ECO:0000313" key="2">
    <source>
        <dbReference type="Proteomes" id="UP000660611"/>
    </source>
</evidence>
<dbReference type="RefSeq" id="WP_203851087.1">
    <property type="nucleotide sequence ID" value="NZ_BAAAVW010000001.1"/>
</dbReference>
<dbReference type="Proteomes" id="UP000660611">
    <property type="component" value="Unassembled WGS sequence"/>
</dbReference>
<dbReference type="InterPro" id="IPR013321">
    <property type="entry name" value="Arc_rbn_hlx_hlx"/>
</dbReference>
<name>A0A919PRQ4_9ACTN</name>
<dbReference type="AlphaFoldDB" id="A0A919PRQ4"/>
<evidence type="ECO:0000313" key="1">
    <source>
        <dbReference type="EMBL" id="GIG49411.1"/>
    </source>
</evidence>
<sequence>MSLPDFTAMTHDEIADWLMHNDTVELMRLASAMPADTRIAVVDAQGDEIMKTTAFRMPPSLLAEMDEVAGNDREGRSGIVRRAVREYLDRHGQSGPAAA</sequence>
<dbReference type="CDD" id="cd22231">
    <property type="entry name" value="RHH_NikR_HicB-like"/>
    <property type="match status" value="1"/>
</dbReference>
<accession>A0A919PRQ4</accession>
<organism evidence="1 2">
    <name type="scientific">Dactylosporangium siamense</name>
    <dbReference type="NCBI Taxonomy" id="685454"/>
    <lineage>
        <taxon>Bacteria</taxon>
        <taxon>Bacillati</taxon>
        <taxon>Actinomycetota</taxon>
        <taxon>Actinomycetes</taxon>
        <taxon>Micromonosporales</taxon>
        <taxon>Micromonosporaceae</taxon>
        <taxon>Dactylosporangium</taxon>
    </lineage>
</organism>
<proteinExistence type="predicted"/>
<protein>
    <recommendedName>
        <fullName evidence="3">Ribbon-helix-helix protein CopG domain-containing protein</fullName>
    </recommendedName>
</protein>
<keyword evidence="2" id="KW-1185">Reference proteome</keyword>